<dbReference type="EC" id="4.2.1.1" evidence="2 8"/>
<dbReference type="CDD" id="cd00884">
    <property type="entry name" value="beta_CA_cladeB"/>
    <property type="match status" value="1"/>
</dbReference>
<keyword evidence="5 8" id="KW-0456">Lyase</keyword>
<dbReference type="Pfam" id="PF00484">
    <property type="entry name" value="Pro_CA"/>
    <property type="match status" value="1"/>
</dbReference>
<comment type="cofactor">
    <cofactor evidence="7">
        <name>Zn(2+)</name>
        <dbReference type="ChEBI" id="CHEBI:29105"/>
    </cofactor>
    <text evidence="7">Binds 1 zinc ion per subunit.</text>
</comment>
<dbReference type="AlphaFoldDB" id="A0A2N7X873"/>
<dbReference type="EMBL" id="PNYC01000003">
    <property type="protein sequence ID" value="PMS37742.1"/>
    <property type="molecule type" value="Genomic_DNA"/>
</dbReference>
<dbReference type="InterPro" id="IPR045066">
    <property type="entry name" value="Beta_CA_cladeB"/>
</dbReference>
<evidence type="ECO:0000256" key="7">
    <source>
        <dbReference type="PIRSR" id="PIRSR601765-1"/>
    </source>
</evidence>
<dbReference type="PANTHER" id="PTHR11002:SF76">
    <property type="entry name" value="CARBONIC ANHYDRASE"/>
    <property type="match status" value="1"/>
</dbReference>
<dbReference type="GO" id="GO:0008270">
    <property type="term" value="F:zinc ion binding"/>
    <property type="evidence" value="ECO:0007669"/>
    <property type="project" value="UniProtKB-UniRule"/>
</dbReference>
<dbReference type="InterPro" id="IPR015892">
    <property type="entry name" value="Carbonic_anhydrase_CS"/>
</dbReference>
<evidence type="ECO:0000256" key="8">
    <source>
        <dbReference type="RuleBase" id="RU003956"/>
    </source>
</evidence>
<keyword evidence="4 7" id="KW-0862">Zinc</keyword>
<evidence type="ECO:0000256" key="1">
    <source>
        <dbReference type="ARBA" id="ARBA00006217"/>
    </source>
</evidence>
<evidence type="ECO:0000256" key="6">
    <source>
        <dbReference type="ARBA" id="ARBA00048348"/>
    </source>
</evidence>
<organism evidence="9 10">
    <name type="scientific">Trinickia symbiotica</name>
    <dbReference type="NCBI Taxonomy" id="863227"/>
    <lineage>
        <taxon>Bacteria</taxon>
        <taxon>Pseudomonadati</taxon>
        <taxon>Pseudomonadota</taxon>
        <taxon>Betaproteobacteria</taxon>
        <taxon>Burkholderiales</taxon>
        <taxon>Burkholderiaceae</taxon>
        <taxon>Trinickia</taxon>
    </lineage>
</organism>
<keyword evidence="10" id="KW-1185">Reference proteome</keyword>
<feature type="binding site" evidence="7">
    <location>
        <position position="60"/>
    </location>
    <ligand>
        <name>Zn(2+)</name>
        <dbReference type="ChEBI" id="CHEBI:29105"/>
    </ligand>
</feature>
<accession>A0A2N7X873</accession>
<evidence type="ECO:0000256" key="5">
    <source>
        <dbReference type="ARBA" id="ARBA00023239"/>
    </source>
</evidence>
<dbReference type="SMART" id="SM00947">
    <property type="entry name" value="Pro_CA"/>
    <property type="match status" value="1"/>
</dbReference>
<dbReference type="SUPFAM" id="SSF53056">
    <property type="entry name" value="beta-carbonic anhydrase, cab"/>
    <property type="match status" value="1"/>
</dbReference>
<dbReference type="PROSITE" id="PS00704">
    <property type="entry name" value="PROK_CO2_ANHYDRASE_1"/>
    <property type="match status" value="1"/>
</dbReference>
<sequence length="236" mass="25619">MKVEGNLTALALGGHVRRDLAGLLSGVERFSREVFPSSRALFEDLAHGQAPHTLFITCADSRVCPETITQSQPGELFVCRNIGNIAPPYGETLGGVSAIIEYAVTLLGVRQIVVCGHTDCGAMKSLAVEAAPCCQMPTVQAWLRNAEAARSVVRARRLGPSRMIQEIAEENVRLQVSHLRTHPSVAARLAQQRIALQGWLYDIGAGVVTVLDADTGRFLALDEARERMQRPRRVAA</sequence>
<dbReference type="PROSITE" id="PS00705">
    <property type="entry name" value="PROK_CO2_ANHYDRASE_2"/>
    <property type="match status" value="1"/>
</dbReference>
<proteinExistence type="inferred from homology"/>
<protein>
    <recommendedName>
        <fullName evidence="2 8">Carbonic anhydrase</fullName>
        <ecNumber evidence="2 8">4.2.1.1</ecNumber>
    </recommendedName>
    <alternativeName>
        <fullName evidence="8">Carbonate dehydratase</fullName>
    </alternativeName>
</protein>
<evidence type="ECO:0000313" key="10">
    <source>
        <dbReference type="Proteomes" id="UP000235777"/>
    </source>
</evidence>
<comment type="similarity">
    <text evidence="1 8">Belongs to the beta-class carbonic anhydrase family.</text>
</comment>
<dbReference type="Proteomes" id="UP000235777">
    <property type="component" value="Unassembled WGS sequence"/>
</dbReference>
<gene>
    <name evidence="9" type="ORF">C0Z20_07275</name>
</gene>
<dbReference type="InterPro" id="IPR036874">
    <property type="entry name" value="Carbonic_anhydrase_sf"/>
</dbReference>
<dbReference type="STRING" id="863227.GCA_000373005_02626"/>
<evidence type="ECO:0000256" key="4">
    <source>
        <dbReference type="ARBA" id="ARBA00022833"/>
    </source>
</evidence>
<dbReference type="RefSeq" id="WP_018441187.1">
    <property type="nucleotide sequence ID" value="NZ_KB890176.1"/>
</dbReference>
<dbReference type="Gene3D" id="3.40.1050.10">
    <property type="entry name" value="Carbonic anhydrase"/>
    <property type="match status" value="1"/>
</dbReference>
<reference evidence="9 10" key="1">
    <citation type="submission" date="2018-01" db="EMBL/GenBank/DDBJ databases">
        <title>Whole genome analyses suggest that Burkholderia sensu lato contains two further novel genera in the rhizoxinica-symbiotica group Mycetohabitans gen. nov., and Trinickia gen. nov.: implications for the evolution of diazotrophy and nodulation in the Burkholderiaceae.</title>
        <authorList>
            <person name="Estrada-de los Santos P."/>
            <person name="Palmer M."/>
            <person name="Chavez-Ramirez B."/>
            <person name="Beukes C."/>
            <person name="Steenkamp E.T."/>
            <person name="Hirsch A.M."/>
            <person name="Manyaka P."/>
            <person name="Maluk M."/>
            <person name="Lafos M."/>
            <person name="Crook M."/>
            <person name="Gross E."/>
            <person name="Simon M.F."/>
            <person name="Bueno dos Reis Junior F."/>
            <person name="Poole P.S."/>
            <person name="Venter S.N."/>
            <person name="James E.K."/>
        </authorList>
    </citation>
    <scope>NUCLEOTIDE SEQUENCE [LARGE SCALE GENOMIC DNA]</scope>
    <source>
        <strain evidence="9 10">JPY 581</strain>
    </source>
</reference>
<name>A0A2N7X873_9BURK</name>
<feature type="binding site" evidence="7">
    <location>
        <position position="58"/>
    </location>
    <ligand>
        <name>Zn(2+)</name>
        <dbReference type="ChEBI" id="CHEBI:29105"/>
    </ligand>
</feature>
<dbReference type="GO" id="GO:0015976">
    <property type="term" value="P:carbon utilization"/>
    <property type="evidence" value="ECO:0007669"/>
    <property type="project" value="InterPro"/>
</dbReference>
<dbReference type="InterPro" id="IPR001765">
    <property type="entry name" value="Carbonic_anhydrase"/>
</dbReference>
<comment type="caution">
    <text evidence="9">The sequence shown here is derived from an EMBL/GenBank/DDBJ whole genome shotgun (WGS) entry which is preliminary data.</text>
</comment>
<evidence type="ECO:0000256" key="3">
    <source>
        <dbReference type="ARBA" id="ARBA00022723"/>
    </source>
</evidence>
<evidence type="ECO:0000256" key="2">
    <source>
        <dbReference type="ARBA" id="ARBA00012925"/>
    </source>
</evidence>
<feature type="binding site" evidence="7">
    <location>
        <position position="120"/>
    </location>
    <ligand>
        <name>Zn(2+)</name>
        <dbReference type="ChEBI" id="CHEBI:29105"/>
    </ligand>
</feature>
<dbReference type="OrthoDB" id="9797527at2"/>
<dbReference type="GO" id="GO:0004089">
    <property type="term" value="F:carbonate dehydratase activity"/>
    <property type="evidence" value="ECO:0007669"/>
    <property type="project" value="UniProtKB-UniRule"/>
</dbReference>
<evidence type="ECO:0000313" key="9">
    <source>
        <dbReference type="EMBL" id="PMS37742.1"/>
    </source>
</evidence>
<comment type="catalytic activity">
    <reaction evidence="6 8">
        <text>hydrogencarbonate + H(+) = CO2 + H2O</text>
        <dbReference type="Rhea" id="RHEA:10748"/>
        <dbReference type="ChEBI" id="CHEBI:15377"/>
        <dbReference type="ChEBI" id="CHEBI:15378"/>
        <dbReference type="ChEBI" id="CHEBI:16526"/>
        <dbReference type="ChEBI" id="CHEBI:17544"/>
        <dbReference type="EC" id="4.2.1.1"/>
    </reaction>
</comment>
<feature type="binding site" evidence="7">
    <location>
        <position position="117"/>
    </location>
    <ligand>
        <name>Zn(2+)</name>
        <dbReference type="ChEBI" id="CHEBI:29105"/>
    </ligand>
</feature>
<comment type="function">
    <text evidence="8">Reversible hydration of carbon dioxide.</text>
</comment>
<dbReference type="PANTHER" id="PTHR11002">
    <property type="entry name" value="CARBONIC ANHYDRASE"/>
    <property type="match status" value="1"/>
</dbReference>
<keyword evidence="3 7" id="KW-0479">Metal-binding</keyword>